<accession>A0AAU7VR41</accession>
<name>A0AAU7VR41_9FIRM</name>
<reference evidence="2" key="2">
    <citation type="submission" date="2024-06" db="EMBL/GenBank/DDBJ databases">
        <authorList>
            <person name="Petrova K.O."/>
            <person name="Toshchakov S.V."/>
            <person name="Boltjanskaja Y.V."/>
            <person name="Kevbrin V."/>
        </authorList>
    </citation>
    <scope>NUCLEOTIDE SEQUENCE</scope>
    <source>
        <strain evidence="2">Z-910T</strain>
    </source>
</reference>
<dbReference type="Pfam" id="PF00583">
    <property type="entry name" value="Acetyltransf_1"/>
    <property type="match status" value="2"/>
</dbReference>
<evidence type="ECO:0000313" key="2">
    <source>
        <dbReference type="EMBL" id="XBX76357.1"/>
    </source>
</evidence>
<dbReference type="AlphaFoldDB" id="A0AAU7VR41"/>
<dbReference type="EMBL" id="CP158367">
    <property type="protein sequence ID" value="XBX76357.1"/>
    <property type="molecule type" value="Genomic_DNA"/>
</dbReference>
<dbReference type="PROSITE" id="PS51186">
    <property type="entry name" value="GNAT"/>
    <property type="match status" value="2"/>
</dbReference>
<gene>
    <name evidence="2" type="ORF">PRVXT_000519</name>
</gene>
<protein>
    <submittedName>
        <fullName evidence="2">GNAT family N-acetyltransferase</fullName>
    </submittedName>
</protein>
<feature type="domain" description="N-acetyltransferase" evidence="1">
    <location>
        <begin position="118"/>
        <end position="255"/>
    </location>
</feature>
<dbReference type="InterPro" id="IPR050276">
    <property type="entry name" value="MshD_Acetyltransferase"/>
</dbReference>
<feature type="domain" description="N-acetyltransferase" evidence="1">
    <location>
        <begin position="1"/>
        <end position="117"/>
    </location>
</feature>
<dbReference type="Gene3D" id="3.40.630.30">
    <property type="match status" value="2"/>
</dbReference>
<dbReference type="PANTHER" id="PTHR43617:SF34">
    <property type="entry name" value="PUTATIVE-RELATED"/>
    <property type="match status" value="1"/>
</dbReference>
<reference evidence="2" key="1">
    <citation type="journal article" date="2013" name="Extremophiles">
        <title>Proteinivorax tanatarense gen. nov., sp. nov., an anaerobic, haloalkaliphilic, proteolytic bacterium isolated from a decaying algal bloom, and proposal of Proteinivoraceae fam. nov.</title>
        <authorList>
            <person name="Kevbrin V."/>
            <person name="Boltyanskaya Y."/>
            <person name="Zhilina T."/>
            <person name="Kolganova T."/>
            <person name="Lavrentjeva E."/>
            <person name="Kuznetsov B."/>
        </authorList>
    </citation>
    <scope>NUCLEOTIDE SEQUENCE</scope>
    <source>
        <strain evidence="2">Z-910T</strain>
    </source>
</reference>
<dbReference type="InterPro" id="IPR000182">
    <property type="entry name" value="GNAT_dom"/>
</dbReference>
<proteinExistence type="predicted"/>
<dbReference type="PANTHER" id="PTHR43617">
    <property type="entry name" value="L-AMINO ACID N-ACETYLTRANSFERASE"/>
    <property type="match status" value="1"/>
</dbReference>
<sequence length="255" mass="29251">MSEEWFDVMVKQYNHCVALAKSNNKVVGMATLMSGEAEGVGQLNIFVLPEHARQNIGLNLYRMLIQRTQNNYNELVAHTKRSVSSGLAFAKRLGFEKEKQVYQLKINLNVYKKRKKCCFLERVTKDNLNRYNKIIEENFNYTLDEYGLNQMLKDSDVAIYLAYLGENAKTPVATFTQQVRNGNSAYVYDVAVCKKMQHKGYGTVVMNTCFLNLLKAKVSTVELLVDKINVAALNFYKNLGFKQEDVLVQWRGRAN</sequence>
<organism evidence="2">
    <name type="scientific">Proteinivorax tanatarense</name>
    <dbReference type="NCBI Taxonomy" id="1260629"/>
    <lineage>
        <taxon>Bacteria</taxon>
        <taxon>Bacillati</taxon>
        <taxon>Bacillota</taxon>
        <taxon>Clostridia</taxon>
        <taxon>Eubacteriales</taxon>
        <taxon>Proteinivoracaceae</taxon>
        <taxon>Proteinivorax</taxon>
    </lineage>
</organism>
<dbReference type="RefSeq" id="WP_350345093.1">
    <property type="nucleotide sequence ID" value="NZ_CP158367.1"/>
</dbReference>
<dbReference type="InterPro" id="IPR016181">
    <property type="entry name" value="Acyl_CoA_acyltransferase"/>
</dbReference>
<dbReference type="SUPFAM" id="SSF55729">
    <property type="entry name" value="Acyl-CoA N-acyltransferases (Nat)"/>
    <property type="match status" value="2"/>
</dbReference>
<dbReference type="GO" id="GO:0016747">
    <property type="term" value="F:acyltransferase activity, transferring groups other than amino-acyl groups"/>
    <property type="evidence" value="ECO:0007669"/>
    <property type="project" value="InterPro"/>
</dbReference>
<dbReference type="CDD" id="cd04301">
    <property type="entry name" value="NAT_SF"/>
    <property type="match status" value="2"/>
</dbReference>
<evidence type="ECO:0000259" key="1">
    <source>
        <dbReference type="PROSITE" id="PS51186"/>
    </source>
</evidence>